<organism evidence="1 2">
    <name type="scientific">Marasmiellus scandens</name>
    <dbReference type="NCBI Taxonomy" id="2682957"/>
    <lineage>
        <taxon>Eukaryota</taxon>
        <taxon>Fungi</taxon>
        <taxon>Dikarya</taxon>
        <taxon>Basidiomycota</taxon>
        <taxon>Agaricomycotina</taxon>
        <taxon>Agaricomycetes</taxon>
        <taxon>Agaricomycetidae</taxon>
        <taxon>Agaricales</taxon>
        <taxon>Marasmiineae</taxon>
        <taxon>Omphalotaceae</taxon>
        <taxon>Marasmiellus</taxon>
    </lineage>
</organism>
<evidence type="ECO:0000313" key="2">
    <source>
        <dbReference type="Proteomes" id="UP001498398"/>
    </source>
</evidence>
<keyword evidence="2" id="KW-1185">Reference proteome</keyword>
<dbReference type="Proteomes" id="UP001498398">
    <property type="component" value="Unassembled WGS sequence"/>
</dbReference>
<comment type="caution">
    <text evidence="1">The sequence shown here is derived from an EMBL/GenBank/DDBJ whole genome shotgun (WGS) entry which is preliminary data.</text>
</comment>
<protein>
    <submittedName>
        <fullName evidence="1">Uncharacterized protein</fullName>
    </submittedName>
</protein>
<gene>
    <name evidence="1" type="ORF">VKT23_004164</name>
</gene>
<evidence type="ECO:0000313" key="1">
    <source>
        <dbReference type="EMBL" id="KAK7467104.1"/>
    </source>
</evidence>
<proteinExistence type="predicted"/>
<sequence>MFKATDKLRTYLREAALPKMENDRGAPPMPTPGHKSHLNDLKVRPEAWRRLERMDAHVPGISLEIEDEDSTTGEIFSIPCQETIFHIPYSVERRPNNIQRLAPWIDKLPLMTVQRTLHVLFPEVTAKWEFRLDDDTDLDRKILQYFIWSLPWPNSQGLSPRDIKRMERASVVVAFQPPWILSPQDIKEFARCRSFPAYRALGNAFAIDELRSEERAWAKLWDTCVVRNTPWFVLTSYNQWVFGMFTQGWTAAFVTKVYEYNSFEPTIVELLTFWIVSAMGIASNFQCPKVPEPVHLPPASVVPSRDVANFVTPAISESNWEGKSIDAASSAEVFRSLSPVLSEEGLDERPLPVERLKILNQDLIHRWTKSLGSSPEIPDFSHRKTPLSDPVYDRGDWLV</sequence>
<accession>A0ABR1JZ57</accession>
<dbReference type="EMBL" id="JBANRG010000004">
    <property type="protein sequence ID" value="KAK7467104.1"/>
    <property type="molecule type" value="Genomic_DNA"/>
</dbReference>
<name>A0ABR1JZ57_9AGAR</name>
<reference evidence="1 2" key="1">
    <citation type="submission" date="2024-01" db="EMBL/GenBank/DDBJ databases">
        <title>A draft genome for the cacao thread blight pathogen Marasmiellus scandens.</title>
        <authorList>
            <person name="Baruah I.K."/>
            <person name="Leung J."/>
            <person name="Bukari Y."/>
            <person name="Amoako-Attah I."/>
            <person name="Meinhardt L.W."/>
            <person name="Bailey B.A."/>
            <person name="Cohen S.P."/>
        </authorList>
    </citation>
    <scope>NUCLEOTIDE SEQUENCE [LARGE SCALE GENOMIC DNA]</scope>
    <source>
        <strain evidence="1 2">GH-19</strain>
    </source>
</reference>